<organism evidence="7 8">
    <name type="scientific">Penicillium malachiteum</name>
    <dbReference type="NCBI Taxonomy" id="1324776"/>
    <lineage>
        <taxon>Eukaryota</taxon>
        <taxon>Fungi</taxon>
        <taxon>Dikarya</taxon>
        <taxon>Ascomycota</taxon>
        <taxon>Pezizomycotina</taxon>
        <taxon>Eurotiomycetes</taxon>
        <taxon>Eurotiomycetidae</taxon>
        <taxon>Eurotiales</taxon>
        <taxon>Aspergillaceae</taxon>
        <taxon>Penicillium</taxon>
    </lineage>
</organism>
<sequence length="274" mass="31337">MASKCAAPASLALPTVLRGILRSNFPQAQRPSLIACRRPYQPRSFSSATAFNRDSNQHHVAPEHQGSSAPRSSNDVFEALFDSNSHASESRKRPSNKAKKFDGATKKTYDRKYPTSSDKKKSDQKNKFDQKTKKTEHWQIQKDALDKKFPDGWNPQKKLSPDAMDGIRQLHASAPEKFTTAVLSKEFKVSPESIRRILKSKWKPSGDEMESRRKRWEKRHERIWSHMAELGLRPMTKSSQSLSDSRKLYQEDKKDQEGPDAKEEQGDKPEEGKQ</sequence>
<name>A0AAD6HQ07_9EURO</name>
<feature type="region of interest" description="Disordered" evidence="6">
    <location>
        <begin position="45"/>
        <end position="137"/>
    </location>
</feature>
<dbReference type="GO" id="GO:0005739">
    <property type="term" value="C:mitochondrion"/>
    <property type="evidence" value="ECO:0007669"/>
    <property type="project" value="UniProtKB-SubCell"/>
</dbReference>
<comment type="caution">
    <text evidence="7">The sequence shown here is derived from an EMBL/GenBank/DDBJ whole genome shotgun (WGS) entry which is preliminary data.</text>
</comment>
<reference evidence="7" key="1">
    <citation type="journal article" date="2023" name="IMA Fungus">
        <title>Comparative genomic study of the Penicillium genus elucidates a diverse pangenome and 15 lateral gene transfer events.</title>
        <authorList>
            <person name="Petersen C."/>
            <person name="Sorensen T."/>
            <person name="Nielsen M.R."/>
            <person name="Sondergaard T.E."/>
            <person name="Sorensen J.L."/>
            <person name="Fitzpatrick D.A."/>
            <person name="Frisvad J.C."/>
            <person name="Nielsen K.L."/>
        </authorList>
    </citation>
    <scope>NUCLEOTIDE SEQUENCE</scope>
    <source>
        <strain evidence="7">IBT 17514</strain>
    </source>
</reference>
<dbReference type="PANTHER" id="PTHR13475:SF3">
    <property type="entry name" value="NEUGRIN"/>
    <property type="match status" value="1"/>
</dbReference>
<comment type="similarity">
    <text evidence="3">Belongs to the RRG9 family.</text>
</comment>
<feature type="compositionally biased region" description="Basic and acidic residues" evidence="6">
    <location>
        <begin position="99"/>
        <end position="137"/>
    </location>
</feature>
<dbReference type="PANTHER" id="PTHR13475">
    <property type="entry name" value="NEUGRIN"/>
    <property type="match status" value="1"/>
</dbReference>
<accession>A0AAD6HQ07</accession>
<comment type="function">
    <text evidence="1">Required for respiratory activity and maintenance and expression of the mitochondrial genome.</text>
</comment>
<keyword evidence="8" id="KW-1185">Reference proteome</keyword>
<dbReference type="AlphaFoldDB" id="A0AAD6HQ07"/>
<dbReference type="EMBL" id="JAQJAN010000004">
    <property type="protein sequence ID" value="KAJ5732160.1"/>
    <property type="molecule type" value="Genomic_DNA"/>
</dbReference>
<dbReference type="InterPro" id="IPR010487">
    <property type="entry name" value="NGRN/Rrg9"/>
</dbReference>
<feature type="compositionally biased region" description="Polar residues" evidence="6">
    <location>
        <begin position="45"/>
        <end position="54"/>
    </location>
</feature>
<protein>
    <recommendedName>
        <fullName evidence="4">Required for respiratory growth protein 9, mitochondrial</fullName>
    </recommendedName>
</protein>
<evidence type="ECO:0000313" key="7">
    <source>
        <dbReference type="EMBL" id="KAJ5732160.1"/>
    </source>
</evidence>
<gene>
    <name evidence="7" type="ORF">N7493_003641</name>
</gene>
<proteinExistence type="inferred from homology"/>
<feature type="compositionally biased region" description="Basic and acidic residues" evidence="6">
    <location>
        <begin position="244"/>
        <end position="274"/>
    </location>
</feature>
<dbReference type="Pfam" id="PF06413">
    <property type="entry name" value="Neugrin"/>
    <property type="match status" value="1"/>
</dbReference>
<evidence type="ECO:0000256" key="1">
    <source>
        <dbReference type="ARBA" id="ARBA00003548"/>
    </source>
</evidence>
<evidence type="ECO:0000256" key="2">
    <source>
        <dbReference type="ARBA" id="ARBA00004173"/>
    </source>
</evidence>
<evidence type="ECO:0000313" key="8">
    <source>
        <dbReference type="Proteomes" id="UP001215712"/>
    </source>
</evidence>
<reference evidence="7" key="2">
    <citation type="submission" date="2023-01" db="EMBL/GenBank/DDBJ databases">
        <authorList>
            <person name="Petersen C."/>
        </authorList>
    </citation>
    <scope>NUCLEOTIDE SEQUENCE</scope>
    <source>
        <strain evidence="7">IBT 17514</strain>
    </source>
</reference>
<evidence type="ECO:0000256" key="6">
    <source>
        <dbReference type="SAM" id="MobiDB-lite"/>
    </source>
</evidence>
<keyword evidence="5" id="KW-0809">Transit peptide</keyword>
<feature type="compositionally biased region" description="Polar residues" evidence="6">
    <location>
        <begin position="65"/>
        <end position="75"/>
    </location>
</feature>
<evidence type="ECO:0000256" key="3">
    <source>
        <dbReference type="ARBA" id="ARBA00010895"/>
    </source>
</evidence>
<feature type="region of interest" description="Disordered" evidence="6">
    <location>
        <begin position="228"/>
        <end position="274"/>
    </location>
</feature>
<evidence type="ECO:0000256" key="4">
    <source>
        <dbReference type="ARBA" id="ARBA00013566"/>
    </source>
</evidence>
<comment type="subcellular location">
    <subcellularLocation>
        <location evidence="2">Mitochondrion</location>
    </subcellularLocation>
</comment>
<evidence type="ECO:0000256" key="5">
    <source>
        <dbReference type="ARBA" id="ARBA00022946"/>
    </source>
</evidence>
<dbReference type="GO" id="GO:0005634">
    <property type="term" value="C:nucleus"/>
    <property type="evidence" value="ECO:0007669"/>
    <property type="project" value="TreeGrafter"/>
</dbReference>
<dbReference type="Proteomes" id="UP001215712">
    <property type="component" value="Unassembled WGS sequence"/>
</dbReference>